<evidence type="ECO:0000259" key="3">
    <source>
        <dbReference type="PROSITE" id="PS50097"/>
    </source>
</evidence>
<dbReference type="SMART" id="SM00225">
    <property type="entry name" value="BTB"/>
    <property type="match status" value="1"/>
</dbReference>
<dbReference type="Pfam" id="PF24681">
    <property type="entry name" value="Kelch_KLHDC2_KLHL20_DRC7"/>
    <property type="match status" value="1"/>
</dbReference>
<dbReference type="PROSITE" id="PS50097">
    <property type="entry name" value="BTB"/>
    <property type="match status" value="1"/>
</dbReference>
<dbReference type="PANTHER" id="PTHR45632">
    <property type="entry name" value="LD33804P"/>
    <property type="match status" value="1"/>
</dbReference>
<dbReference type="SMART" id="SM00612">
    <property type="entry name" value="Kelch"/>
    <property type="match status" value="5"/>
</dbReference>
<dbReference type="PANTHER" id="PTHR45632:SF3">
    <property type="entry name" value="KELCH-LIKE PROTEIN 32"/>
    <property type="match status" value="1"/>
</dbReference>
<evidence type="ECO:0000256" key="2">
    <source>
        <dbReference type="ARBA" id="ARBA00022737"/>
    </source>
</evidence>
<dbReference type="Gene3D" id="1.25.40.420">
    <property type="match status" value="1"/>
</dbReference>
<dbReference type="PIRSF" id="PIRSF037037">
    <property type="entry name" value="Kelch-like_protein_gigaxonin"/>
    <property type="match status" value="1"/>
</dbReference>
<dbReference type="SUPFAM" id="SSF54695">
    <property type="entry name" value="POZ domain"/>
    <property type="match status" value="1"/>
</dbReference>
<gene>
    <name evidence="4" type="ORF">MGAL_10B040020</name>
</gene>
<evidence type="ECO:0000256" key="1">
    <source>
        <dbReference type="ARBA" id="ARBA00022441"/>
    </source>
</evidence>
<keyword evidence="1" id="KW-0880">Kelch repeat</keyword>
<reference evidence="4" key="1">
    <citation type="submission" date="2018-11" db="EMBL/GenBank/DDBJ databases">
        <authorList>
            <person name="Alioto T."/>
            <person name="Alioto T."/>
        </authorList>
    </citation>
    <scope>NUCLEOTIDE SEQUENCE</scope>
</reference>
<dbReference type="InterPro" id="IPR006652">
    <property type="entry name" value="Kelch_1"/>
</dbReference>
<dbReference type="OrthoDB" id="6273668at2759"/>
<evidence type="ECO:0000313" key="5">
    <source>
        <dbReference type="Proteomes" id="UP000596742"/>
    </source>
</evidence>
<dbReference type="InterPro" id="IPR017096">
    <property type="entry name" value="BTB-kelch_protein"/>
</dbReference>
<dbReference type="InterPro" id="IPR011333">
    <property type="entry name" value="SKP1/BTB/POZ_sf"/>
</dbReference>
<organism evidence="4 5">
    <name type="scientific">Mytilus galloprovincialis</name>
    <name type="common">Mediterranean mussel</name>
    <dbReference type="NCBI Taxonomy" id="29158"/>
    <lineage>
        <taxon>Eukaryota</taxon>
        <taxon>Metazoa</taxon>
        <taxon>Spiralia</taxon>
        <taxon>Lophotrochozoa</taxon>
        <taxon>Mollusca</taxon>
        <taxon>Bivalvia</taxon>
        <taxon>Autobranchia</taxon>
        <taxon>Pteriomorphia</taxon>
        <taxon>Mytilida</taxon>
        <taxon>Mytiloidea</taxon>
        <taxon>Mytilidae</taxon>
        <taxon>Mytilinae</taxon>
        <taxon>Mytilus</taxon>
    </lineage>
</organism>
<sequence>MVIQSSSQLRREGETKVTYIATDHGNQILTGLQSLRKKRQLFDVTLVAEGQKFKAHRVVLASCCDYFRAMFTDGLKETTQDIISMNGVTAKGIKSIIEFAYSSNMELDRDNVEDILLAANHIQLLPVIAACTQYLESHLSFDNCFEMFNLADLLSLKELKNIVARFMCSHLDHFLFDRIPQLTCHTLCHVLDCDFPVNCSELDILSGILDWIYFKFEERKSSACELFSRLRFSELTLLDIDAISNKKQLLQLFEKQPEVEKLLKSTVMTSVYNQSGLLNNRGFKKVLVCVGGFSHDRGMTNDLRYLNTESNSWDILTKIPHVEQCDFGLTVLNNDLYLVGGCYNDLMQEIIHQYCFKYSPHDNCWQSIAPLPSERCRLFVGAVEEKLYAIGGRFGSDDFAQDSETPCECYDPEEDRWDPISPIPNNRSEHAGVSHRGHLYISGGIHDDHALADFYVYYPEFDYWSEHTPMQSRRADHSMFVYNNQIHVIGGWHETNADDKVLVNSIDCYNLSTSQWETIGTVPNPRLYASYTCFNNKVYMIGGWIDGDYQRKAETVLVLDLKTMTWSENLTPNIEAWEHNSCTVYIPKSTQTEREFCNCLHS</sequence>
<keyword evidence="5" id="KW-1185">Reference proteome</keyword>
<proteinExistence type="predicted"/>
<dbReference type="InterPro" id="IPR015915">
    <property type="entry name" value="Kelch-typ_b-propeller"/>
</dbReference>
<dbReference type="Gene3D" id="2.120.10.80">
    <property type="entry name" value="Kelch-type beta propeller"/>
    <property type="match status" value="1"/>
</dbReference>
<feature type="domain" description="BTB" evidence="3">
    <location>
        <begin position="42"/>
        <end position="109"/>
    </location>
</feature>
<dbReference type="SUPFAM" id="SSF117281">
    <property type="entry name" value="Kelch motif"/>
    <property type="match status" value="1"/>
</dbReference>
<comment type="caution">
    <text evidence="4">The sequence shown here is derived from an EMBL/GenBank/DDBJ whole genome shotgun (WGS) entry which is preliminary data.</text>
</comment>
<dbReference type="Pfam" id="PF00651">
    <property type="entry name" value="BTB"/>
    <property type="match status" value="1"/>
</dbReference>
<dbReference type="InterPro" id="IPR000210">
    <property type="entry name" value="BTB/POZ_dom"/>
</dbReference>
<accession>A0A8B6DQA4</accession>
<dbReference type="EMBL" id="UYJE01003931">
    <property type="protein sequence ID" value="VDI23504.1"/>
    <property type="molecule type" value="Genomic_DNA"/>
</dbReference>
<dbReference type="Pfam" id="PF07707">
    <property type="entry name" value="BACK"/>
    <property type="match status" value="1"/>
</dbReference>
<dbReference type="SMART" id="SM00875">
    <property type="entry name" value="BACK"/>
    <property type="match status" value="1"/>
</dbReference>
<dbReference type="AlphaFoldDB" id="A0A8B6DQA4"/>
<keyword evidence="2" id="KW-0677">Repeat</keyword>
<evidence type="ECO:0000313" key="4">
    <source>
        <dbReference type="EMBL" id="VDI23504.1"/>
    </source>
</evidence>
<dbReference type="InterPro" id="IPR011705">
    <property type="entry name" value="BACK"/>
</dbReference>
<dbReference type="Gene3D" id="3.30.710.10">
    <property type="entry name" value="Potassium Channel Kv1.1, Chain A"/>
    <property type="match status" value="1"/>
</dbReference>
<dbReference type="Proteomes" id="UP000596742">
    <property type="component" value="Unassembled WGS sequence"/>
</dbReference>
<dbReference type="CDD" id="cd14733">
    <property type="entry name" value="BACK"/>
    <property type="match status" value="1"/>
</dbReference>
<name>A0A8B6DQA4_MYTGA</name>
<protein>
    <submittedName>
        <fullName evidence="4">Kelch-like protein 9/13</fullName>
    </submittedName>
</protein>